<reference evidence="1 2" key="1">
    <citation type="submission" date="2018-12" db="EMBL/GenBank/DDBJ databases">
        <authorList>
            <consortium name="Pathogen Informatics"/>
        </authorList>
    </citation>
    <scope>NUCLEOTIDE SEQUENCE [LARGE SCALE GENOMIC DNA]</scope>
    <source>
        <strain evidence="1 2">NCTC10783</strain>
    </source>
</reference>
<organism evidence="1 2">
    <name type="scientific">Pseudomonas fluorescens</name>
    <dbReference type="NCBI Taxonomy" id="294"/>
    <lineage>
        <taxon>Bacteria</taxon>
        <taxon>Pseudomonadati</taxon>
        <taxon>Pseudomonadota</taxon>
        <taxon>Gammaproteobacteria</taxon>
        <taxon>Pseudomonadales</taxon>
        <taxon>Pseudomonadaceae</taxon>
        <taxon>Pseudomonas</taxon>
    </lineage>
</organism>
<sequence>MSETVEAAPQEIFQQPLDASEQEAVEALVAQHRNNAAQTQQLAVDASRLITCSEERLKQQAESGFFKRFASAFTGKSRQNQLQNQVDALHMQKFAWHYLKQLQQQNLINAQSIAVIRNNLGTMNEYIIETREFLFQAVDKINRRLIRVENNTSFHQWSLNIEANKRRFKSMPKALLVLNLAYDFMRSHPGVALTAQDINHLIVTLEKLDVDCDEEVELLSFIIDLIDQIEATSIERYRAVIELSFEEHVADSYFIQKNISGLAFNSLYYLSDEYDRIIDMISDGEVCDSDEKRERIISRFFGKAFSGLYTQYRMRDLIEEIIGGSLLTLEIYKDQHGLNALPGEAIEDAHAETVALVSSLPDINAHSFFDTTDDREARHNYLLLFALCIENSGALSRQGREFLELLAHKAGCPQVPGEIATLADNPRKAQDYLPILQDLLKSDDETYTWLLDAFYLLTLCQKAIEGPHVLRILNALKPAQFKEQFPRVLAVLTEQDEENVLAAAEKLQQQTHGWKNIVRYRELRFEKAFADMSTQLGKISFEAVHLSLDLTKATMKASDYSYFMEAWDDSFLSKVSSKVGGTAYTIGRSSCLSSLNEMRKKISELISGHSSTLNQGNRVLTRWGLPSITFKDESGYADFELDNSATNEDWYDQFSHFERQLDDTLTSFSEACTDVANQLDLFAEGRFDESVVERKEKQHAERLDQQQQEKLAKQSVVIEKDGHDHLFSIEWRQVEHPPCDPEKIQHIKTDGTTWLIVDNDDRLYRSLDREHWHTVRLSASEDSPRISKLDIVSGMWIAVAGYSEGFYYSHDAQNWKQSHFPDVPGYEFTRTEEVCYFNGLWLWRFKESKEYSYIEKGLIFDSTKTGNYDKIAVFCTANLDNQWQRWEDTPSLPEGVVVESLQSLPNGNTLLAFCKYDWLYKTSKKKNNASSFVSYFIAGKGWRTCTWASEDDNYDAPLITRMGLKLLCFYSDHVMASEKNGYEWKLQSKDIRISTCAHLQNMSLFSTRWGSETLYVSQTGESFAELVLEEGTWKHIAANEQGTLSVYSPNKHETFLRSGNYICQPKA</sequence>
<evidence type="ECO:0000313" key="2">
    <source>
        <dbReference type="Proteomes" id="UP000278078"/>
    </source>
</evidence>
<protein>
    <submittedName>
        <fullName evidence="1">Uncharacterized protein</fullName>
    </submittedName>
</protein>
<gene>
    <name evidence="1" type="ORF">NCTC10783_04290</name>
</gene>
<dbReference type="Proteomes" id="UP000278078">
    <property type="component" value="Chromosome"/>
</dbReference>
<name>A0A3S4PH97_PSEFL</name>
<dbReference type="AlphaFoldDB" id="A0A3S4PH97"/>
<accession>A0A3S4PH97</accession>
<dbReference type="EMBL" id="LR134300">
    <property type="protein sequence ID" value="VEE48377.1"/>
    <property type="molecule type" value="Genomic_DNA"/>
</dbReference>
<evidence type="ECO:0000313" key="1">
    <source>
        <dbReference type="EMBL" id="VEE48377.1"/>
    </source>
</evidence>
<proteinExistence type="predicted"/>